<keyword evidence="3" id="KW-1185">Reference proteome</keyword>
<dbReference type="PANTHER" id="PTHR16083:SF83">
    <property type="entry name" value="LEUCINE-RICH REPEAT-CONTAINING PROTEIN 40"/>
    <property type="match status" value="1"/>
</dbReference>
<evidence type="ECO:0000313" key="1">
    <source>
        <dbReference type="EMBL" id="KZM81742.1"/>
    </source>
</evidence>
<gene>
    <name evidence="1" type="ORF">DCAR_029355</name>
    <name evidence="2" type="ORF">DCAR_0933806</name>
</gene>
<reference evidence="1" key="1">
    <citation type="journal article" date="2016" name="Nat. Genet.">
        <title>A high-quality carrot genome assembly provides new insights into carotenoid accumulation and asterid genome evolution.</title>
        <authorList>
            <person name="Iorizzo M."/>
            <person name="Ellison S."/>
            <person name="Senalik D."/>
            <person name="Zeng P."/>
            <person name="Satapoomin P."/>
            <person name="Huang J."/>
            <person name="Bowman M."/>
            <person name="Iovene M."/>
            <person name="Sanseverino W."/>
            <person name="Cavagnaro P."/>
            <person name="Yildiz M."/>
            <person name="Macko-Podgorni A."/>
            <person name="Moranska E."/>
            <person name="Grzebelus E."/>
            <person name="Grzebelus D."/>
            <person name="Ashrafi H."/>
            <person name="Zheng Z."/>
            <person name="Cheng S."/>
            <person name="Spooner D."/>
            <person name="Van Deynze A."/>
            <person name="Simon P."/>
        </authorList>
    </citation>
    <scope>NUCLEOTIDE SEQUENCE [LARGE SCALE GENOMIC DNA]</scope>
    <source>
        <tissue evidence="1">Leaf</tissue>
    </source>
</reference>
<accession>A0A175YFY6</accession>
<organism evidence="1">
    <name type="scientific">Daucus carota subsp. sativus</name>
    <name type="common">Carrot</name>
    <dbReference type="NCBI Taxonomy" id="79200"/>
    <lineage>
        <taxon>Eukaryota</taxon>
        <taxon>Viridiplantae</taxon>
        <taxon>Streptophyta</taxon>
        <taxon>Embryophyta</taxon>
        <taxon>Tracheophyta</taxon>
        <taxon>Spermatophyta</taxon>
        <taxon>Magnoliopsida</taxon>
        <taxon>eudicotyledons</taxon>
        <taxon>Gunneridae</taxon>
        <taxon>Pentapetalae</taxon>
        <taxon>asterids</taxon>
        <taxon>campanulids</taxon>
        <taxon>Apiales</taxon>
        <taxon>Apiaceae</taxon>
        <taxon>Apioideae</taxon>
        <taxon>Scandiceae</taxon>
        <taxon>Daucinae</taxon>
        <taxon>Daucus</taxon>
        <taxon>Daucus sect. Daucus</taxon>
    </lineage>
</organism>
<dbReference type="EMBL" id="CP093351">
    <property type="protein sequence ID" value="WOH14287.1"/>
    <property type="molecule type" value="Genomic_DNA"/>
</dbReference>
<dbReference type="SUPFAM" id="SSF52058">
    <property type="entry name" value="L domain-like"/>
    <property type="match status" value="1"/>
</dbReference>
<proteinExistence type="predicted"/>
<dbReference type="Gene3D" id="3.80.10.10">
    <property type="entry name" value="Ribonuclease Inhibitor"/>
    <property type="match status" value="1"/>
</dbReference>
<protein>
    <submittedName>
        <fullName evidence="1">Uncharacterized protein</fullName>
    </submittedName>
</protein>
<dbReference type="InterPro" id="IPR032675">
    <property type="entry name" value="LRR_dom_sf"/>
</dbReference>
<evidence type="ECO:0000313" key="3">
    <source>
        <dbReference type="Proteomes" id="UP000077755"/>
    </source>
</evidence>
<dbReference type="Gramene" id="KZM81742">
    <property type="protein sequence ID" value="KZM81742"/>
    <property type="gene ID" value="DCAR_029355"/>
</dbReference>
<dbReference type="EMBL" id="LNRQ01000009">
    <property type="protein sequence ID" value="KZM81742.1"/>
    <property type="molecule type" value="Genomic_DNA"/>
</dbReference>
<reference evidence="2" key="2">
    <citation type="submission" date="2022-03" db="EMBL/GenBank/DDBJ databases">
        <title>Draft title - Genomic analysis of global carrot germplasm unveils the trajectory of domestication and the origin of high carotenoid orange carrot.</title>
        <authorList>
            <person name="Iorizzo M."/>
            <person name="Ellison S."/>
            <person name="Senalik D."/>
            <person name="Macko-Podgorni A."/>
            <person name="Grzebelus D."/>
            <person name="Bostan H."/>
            <person name="Rolling W."/>
            <person name="Curaba J."/>
            <person name="Simon P."/>
        </authorList>
    </citation>
    <scope>NUCLEOTIDE SEQUENCE</scope>
    <source>
        <tissue evidence="2">Leaf</tissue>
    </source>
</reference>
<sequence>MTIYHKDHQKHKTVKTLPGTVCNLRELEVLSVGHSRGLEALLVELGNIESLKELNVHDVIVSKLPDSIGCLINLVKLRFTDNKNLETLPHTMRTMRSLKTPDIDDCSNLEPSRLV</sequence>
<dbReference type="PANTHER" id="PTHR16083">
    <property type="entry name" value="LEUCINE RICH REPEAT CONTAINING PROTEIN"/>
    <property type="match status" value="1"/>
</dbReference>
<dbReference type="Proteomes" id="UP000077755">
    <property type="component" value="Chromosome 9"/>
</dbReference>
<name>A0A175YFY6_DAUCS</name>
<dbReference type="AlphaFoldDB" id="A0A175YFY6"/>
<evidence type="ECO:0000313" key="2">
    <source>
        <dbReference type="EMBL" id="WOH14287.1"/>
    </source>
</evidence>